<protein>
    <recommendedName>
        <fullName evidence="3">Heterokaryon incompatibility domain-containing protein</fullName>
    </recommendedName>
</protein>
<name>A0A0D2NLR9_HYPSF</name>
<dbReference type="EMBL" id="KN817573">
    <property type="protein sequence ID" value="KJA19844.1"/>
    <property type="molecule type" value="Genomic_DNA"/>
</dbReference>
<accession>A0A0D2NLR9</accession>
<proteinExistence type="predicted"/>
<evidence type="ECO:0000313" key="2">
    <source>
        <dbReference type="Proteomes" id="UP000054270"/>
    </source>
</evidence>
<reference evidence="2" key="1">
    <citation type="submission" date="2014-04" db="EMBL/GenBank/DDBJ databases">
        <title>Evolutionary Origins and Diversification of the Mycorrhizal Mutualists.</title>
        <authorList>
            <consortium name="DOE Joint Genome Institute"/>
            <consortium name="Mycorrhizal Genomics Consortium"/>
            <person name="Kohler A."/>
            <person name="Kuo A."/>
            <person name="Nagy L.G."/>
            <person name="Floudas D."/>
            <person name="Copeland A."/>
            <person name="Barry K.W."/>
            <person name="Cichocki N."/>
            <person name="Veneault-Fourrey C."/>
            <person name="LaButti K."/>
            <person name="Lindquist E.A."/>
            <person name="Lipzen A."/>
            <person name="Lundell T."/>
            <person name="Morin E."/>
            <person name="Murat C."/>
            <person name="Riley R."/>
            <person name="Ohm R."/>
            <person name="Sun H."/>
            <person name="Tunlid A."/>
            <person name="Henrissat B."/>
            <person name="Grigoriev I.V."/>
            <person name="Hibbett D.S."/>
            <person name="Martin F."/>
        </authorList>
    </citation>
    <scope>NUCLEOTIDE SEQUENCE [LARGE SCALE GENOMIC DNA]</scope>
    <source>
        <strain evidence="2">FD-334 SS-4</strain>
    </source>
</reference>
<keyword evidence="2" id="KW-1185">Reference proteome</keyword>
<organism evidence="1 2">
    <name type="scientific">Hypholoma sublateritium (strain FD-334 SS-4)</name>
    <dbReference type="NCBI Taxonomy" id="945553"/>
    <lineage>
        <taxon>Eukaryota</taxon>
        <taxon>Fungi</taxon>
        <taxon>Dikarya</taxon>
        <taxon>Basidiomycota</taxon>
        <taxon>Agaricomycotina</taxon>
        <taxon>Agaricomycetes</taxon>
        <taxon>Agaricomycetidae</taxon>
        <taxon>Agaricales</taxon>
        <taxon>Agaricineae</taxon>
        <taxon>Strophariaceae</taxon>
        <taxon>Hypholoma</taxon>
    </lineage>
</organism>
<dbReference type="Proteomes" id="UP000054270">
    <property type="component" value="Unassembled WGS sequence"/>
</dbReference>
<evidence type="ECO:0008006" key="3">
    <source>
        <dbReference type="Google" id="ProtNLM"/>
    </source>
</evidence>
<dbReference type="STRING" id="945553.A0A0D2NLR9"/>
<dbReference type="PANTHER" id="PTHR10622">
    <property type="entry name" value="HET DOMAIN-CONTAINING PROTEIN"/>
    <property type="match status" value="1"/>
</dbReference>
<gene>
    <name evidence="1" type="ORF">HYPSUDRAFT_851898</name>
</gene>
<sequence length="419" mass="47386">MDTVCINKESSAELDESIRSMFKWYNGAKMCIVYLAQTESVHNMHKDKWFTRGWTLQELLAPSRIMFCASNWSTIRFPSSNRKGALFNNYLDKTRARRTSTSPSPLLSMICKAAGLTVYELCNFPNFATRRISIWRKMEWAANREVTREEDTAYSLMGLFNVSMPTGYGEGAKQAFHRLVREILNSKTTSVSQLEIINWGSQGPSSDYSAFGKFLRLSDDRLSSSVLIPDSPRLYVTSPESRNVHFYPPSVPITLSHLGLCVPVLLMPAAHLTSTLAGTADEGNSGYEFPPRGDYSATFTHSEHPHPSFQLREFCNLLDGRLFSRNSPFSPRATRIFAVLNIAEKSAEVLLPETGPCLAIQVHPNPGIEGWTIPEGVEFTTKPTVRPFTFYINYHNKTSFRIPKDKLTHYGMTLRMTYL</sequence>
<dbReference type="OrthoDB" id="5122891at2759"/>
<evidence type="ECO:0000313" key="1">
    <source>
        <dbReference type="EMBL" id="KJA19844.1"/>
    </source>
</evidence>
<dbReference type="AlphaFoldDB" id="A0A0D2NLR9"/>
<dbReference type="PANTHER" id="PTHR10622:SF12">
    <property type="entry name" value="HET DOMAIN-CONTAINING PROTEIN"/>
    <property type="match status" value="1"/>
</dbReference>